<evidence type="ECO:0000313" key="2">
    <source>
        <dbReference type="Proteomes" id="UP000198327"/>
    </source>
</evidence>
<proteinExistence type="predicted"/>
<gene>
    <name evidence="1" type="ORF">SAMN05421642_103142</name>
</gene>
<name>A0A239F906_9NOCA</name>
<keyword evidence="2" id="KW-1185">Reference proteome</keyword>
<evidence type="ECO:0008006" key="3">
    <source>
        <dbReference type="Google" id="ProtNLM"/>
    </source>
</evidence>
<dbReference type="Proteomes" id="UP000198327">
    <property type="component" value="Unassembled WGS sequence"/>
</dbReference>
<dbReference type="STRING" id="398843.A3K89_19435"/>
<accession>A0A239F906</accession>
<sequence length="252" mass="28237">MIRQRQGPVHVTIPFGCSATSQGAVSRHAKMRFTALDNNEIHPGVVVHRSRAWSHISVETDPLRTSKPDTVLDLAVDAPTVRDAMVRMVSAMSSGAVSVDAMRRKMELRRPRRYRSALFDTLALLSGGVHSALEHRYVVDVEQAHGLPAGARQTPHHVDGRTLFEDVLYEDVGLIVRLDGQAFHSARQRRFRDRRRDNAAELSGLPRLVYGWDEVTKDPCGVYSEVRAVLVREGWRDTSFPCEGCAHVHENT</sequence>
<reference evidence="2" key="1">
    <citation type="submission" date="2017-06" db="EMBL/GenBank/DDBJ databases">
        <authorList>
            <person name="Varghese N."/>
            <person name="Submissions S."/>
        </authorList>
    </citation>
    <scope>NUCLEOTIDE SEQUENCE [LARGE SCALE GENOMIC DNA]</scope>
    <source>
        <strain evidence="2">JCM 23211</strain>
    </source>
</reference>
<evidence type="ECO:0000313" key="1">
    <source>
        <dbReference type="EMBL" id="SNS52564.1"/>
    </source>
</evidence>
<protein>
    <recommendedName>
        <fullName evidence="3">DUF559 domain-containing protein</fullName>
    </recommendedName>
</protein>
<dbReference type="AlphaFoldDB" id="A0A239F906"/>
<organism evidence="1 2">
    <name type="scientific">Rhodococcoides kyotonense</name>
    <dbReference type="NCBI Taxonomy" id="398843"/>
    <lineage>
        <taxon>Bacteria</taxon>
        <taxon>Bacillati</taxon>
        <taxon>Actinomycetota</taxon>
        <taxon>Actinomycetes</taxon>
        <taxon>Mycobacteriales</taxon>
        <taxon>Nocardiaceae</taxon>
        <taxon>Rhodococcoides</taxon>
    </lineage>
</organism>
<dbReference type="EMBL" id="FZOW01000003">
    <property type="protein sequence ID" value="SNS52564.1"/>
    <property type="molecule type" value="Genomic_DNA"/>
</dbReference>